<evidence type="ECO:0000313" key="2">
    <source>
        <dbReference type="EMBL" id="CEK72680.1"/>
    </source>
</evidence>
<proteinExistence type="predicted"/>
<dbReference type="EMBL" id="HACG01025815">
    <property type="protein sequence ID" value="CEK72680.1"/>
    <property type="molecule type" value="Transcribed_RNA"/>
</dbReference>
<name>A0A0B6ZY40_9EUPU</name>
<feature type="compositionally biased region" description="Polar residues" evidence="1">
    <location>
        <begin position="26"/>
        <end position="36"/>
    </location>
</feature>
<feature type="region of interest" description="Disordered" evidence="1">
    <location>
        <begin position="1"/>
        <end position="37"/>
    </location>
</feature>
<sequence>PKHGPNTPRSNRNNLKKDTNRDRAKSQVTPNATRAISHQHMDMRVQRWLSYRCYEEGRQWNLHYTPSMIHINTLSGSRRNM</sequence>
<gene>
    <name evidence="2" type="primary">ORF83466</name>
</gene>
<accession>A0A0B6ZY40</accession>
<feature type="non-terminal residue" evidence="2">
    <location>
        <position position="81"/>
    </location>
</feature>
<protein>
    <submittedName>
        <fullName evidence="2">Uncharacterized protein</fullName>
    </submittedName>
</protein>
<feature type="compositionally biased region" description="Basic and acidic residues" evidence="1">
    <location>
        <begin position="15"/>
        <end position="25"/>
    </location>
</feature>
<evidence type="ECO:0000256" key="1">
    <source>
        <dbReference type="SAM" id="MobiDB-lite"/>
    </source>
</evidence>
<organism evidence="2">
    <name type="scientific">Arion vulgaris</name>
    <dbReference type="NCBI Taxonomy" id="1028688"/>
    <lineage>
        <taxon>Eukaryota</taxon>
        <taxon>Metazoa</taxon>
        <taxon>Spiralia</taxon>
        <taxon>Lophotrochozoa</taxon>
        <taxon>Mollusca</taxon>
        <taxon>Gastropoda</taxon>
        <taxon>Heterobranchia</taxon>
        <taxon>Euthyneura</taxon>
        <taxon>Panpulmonata</taxon>
        <taxon>Eupulmonata</taxon>
        <taxon>Stylommatophora</taxon>
        <taxon>Helicina</taxon>
        <taxon>Arionoidea</taxon>
        <taxon>Arionidae</taxon>
        <taxon>Arion</taxon>
    </lineage>
</organism>
<feature type="non-terminal residue" evidence="2">
    <location>
        <position position="1"/>
    </location>
</feature>
<reference evidence="2" key="1">
    <citation type="submission" date="2014-12" db="EMBL/GenBank/DDBJ databases">
        <title>Insight into the proteome of Arion vulgaris.</title>
        <authorList>
            <person name="Aradska J."/>
            <person name="Bulat T."/>
            <person name="Smidak R."/>
            <person name="Sarate P."/>
            <person name="Gangsoo J."/>
            <person name="Sialana F."/>
            <person name="Bilban M."/>
            <person name="Lubec G."/>
        </authorList>
    </citation>
    <scope>NUCLEOTIDE SEQUENCE</scope>
    <source>
        <tissue evidence="2">Skin</tissue>
    </source>
</reference>
<dbReference type="AlphaFoldDB" id="A0A0B6ZY40"/>